<dbReference type="SUPFAM" id="SSF55418">
    <property type="entry name" value="eIF4e-like"/>
    <property type="match status" value="1"/>
</dbReference>
<dbReference type="GO" id="GO:0000340">
    <property type="term" value="F:RNA 7-methylguanosine cap binding"/>
    <property type="evidence" value="ECO:0007669"/>
    <property type="project" value="TreeGrafter"/>
</dbReference>
<reference evidence="1" key="1">
    <citation type="journal article" date="2020" name="Nature">
        <title>Giant virus diversity and host interactions through global metagenomics.</title>
        <authorList>
            <person name="Schulz F."/>
            <person name="Roux S."/>
            <person name="Paez-Espino D."/>
            <person name="Jungbluth S."/>
            <person name="Walsh D.A."/>
            <person name="Denef V.J."/>
            <person name="McMahon K.D."/>
            <person name="Konstantinidis K.T."/>
            <person name="Eloe-Fadrosh E.A."/>
            <person name="Kyrpides N.C."/>
            <person name="Woyke T."/>
        </authorList>
    </citation>
    <scope>NUCLEOTIDE SEQUENCE</scope>
    <source>
        <strain evidence="1">GVMAG-M-3300010354-11</strain>
    </source>
</reference>
<dbReference type="AlphaFoldDB" id="A0A6C0BEA6"/>
<dbReference type="EMBL" id="MN739142">
    <property type="protein sequence ID" value="QHS90655.1"/>
    <property type="molecule type" value="Genomic_DNA"/>
</dbReference>
<evidence type="ECO:0000313" key="1">
    <source>
        <dbReference type="EMBL" id="QHS90655.1"/>
    </source>
</evidence>
<sequence length="169" mass="20099">MTEEKLFLNDLWTLYFHDPFDTDWTNKSYKRLGDISSVDEFWEHQLSVGEHIHQGIFFLMREHIFPCWDDSNNIEGGCLSIKVLKDNMKPFWEDMCTKLLGESLLLDEHKDHWGKICGISTSPKKHFCIIKIWTSDNTLSDKKYFNILPIYYGDLIFKLNRDNIQENKT</sequence>
<name>A0A6C0BEA6_9ZZZZ</name>
<dbReference type="GO" id="GO:0016281">
    <property type="term" value="C:eukaryotic translation initiation factor 4F complex"/>
    <property type="evidence" value="ECO:0007669"/>
    <property type="project" value="TreeGrafter"/>
</dbReference>
<organism evidence="1">
    <name type="scientific">viral metagenome</name>
    <dbReference type="NCBI Taxonomy" id="1070528"/>
    <lineage>
        <taxon>unclassified sequences</taxon>
        <taxon>metagenomes</taxon>
        <taxon>organismal metagenomes</taxon>
    </lineage>
</organism>
<proteinExistence type="predicted"/>
<dbReference type="InterPro" id="IPR023398">
    <property type="entry name" value="TIF_eIF4e-like"/>
</dbReference>
<evidence type="ECO:0008006" key="2">
    <source>
        <dbReference type="Google" id="ProtNLM"/>
    </source>
</evidence>
<dbReference type="Gene3D" id="3.30.760.10">
    <property type="entry name" value="RNA Cap, Translation Initiation Factor Eif4e"/>
    <property type="match status" value="1"/>
</dbReference>
<dbReference type="Pfam" id="PF01652">
    <property type="entry name" value="IF4E"/>
    <property type="match status" value="1"/>
</dbReference>
<protein>
    <recommendedName>
        <fullName evidence="2">Eukaryotic translation initiation factor 4E</fullName>
    </recommendedName>
</protein>
<dbReference type="PANTHER" id="PTHR11960">
    <property type="entry name" value="EUKARYOTIC TRANSLATION INITIATION FACTOR 4E RELATED"/>
    <property type="match status" value="1"/>
</dbReference>
<accession>A0A6C0BEA6</accession>
<dbReference type="InterPro" id="IPR001040">
    <property type="entry name" value="TIF_eIF_4E"/>
</dbReference>
<dbReference type="GO" id="GO:0003743">
    <property type="term" value="F:translation initiation factor activity"/>
    <property type="evidence" value="ECO:0007669"/>
    <property type="project" value="InterPro"/>
</dbReference>